<dbReference type="AlphaFoldDB" id="A0A0G2ZBA3"/>
<organism evidence="1 2">
    <name type="scientific">Kosmotoga pacifica</name>
    <dbReference type="NCBI Taxonomy" id="1330330"/>
    <lineage>
        <taxon>Bacteria</taxon>
        <taxon>Thermotogati</taxon>
        <taxon>Thermotogota</taxon>
        <taxon>Thermotogae</taxon>
        <taxon>Kosmotogales</taxon>
        <taxon>Kosmotogaceae</taxon>
        <taxon>Kosmotoga</taxon>
    </lineage>
</organism>
<evidence type="ECO:0000313" key="1">
    <source>
        <dbReference type="EMBL" id="AKI97366.1"/>
    </source>
</evidence>
<gene>
    <name evidence="1" type="ORF">IX53_05525</name>
</gene>
<name>A0A0G2ZBA3_9BACT</name>
<dbReference type="EMBL" id="CP011232">
    <property type="protein sequence ID" value="AKI97366.1"/>
    <property type="molecule type" value="Genomic_DNA"/>
</dbReference>
<dbReference type="Proteomes" id="UP000035159">
    <property type="component" value="Chromosome"/>
</dbReference>
<dbReference type="RefSeq" id="WP_047754500.1">
    <property type="nucleotide sequence ID" value="NZ_CAJUHA010000009.1"/>
</dbReference>
<accession>A0A0G2ZBA3</accession>
<reference evidence="1 2" key="1">
    <citation type="submission" date="2015-04" db="EMBL/GenBank/DDBJ databases">
        <title>Complete Genome Sequence of Kosmotoga pacifica SLHLJ1.</title>
        <authorList>
            <person name="Jiang L.J."/>
            <person name="Shao Z.Z."/>
            <person name="Jebbar M."/>
        </authorList>
    </citation>
    <scope>NUCLEOTIDE SEQUENCE [LARGE SCALE GENOMIC DNA]</scope>
    <source>
        <strain evidence="1 2">SLHLJ1</strain>
    </source>
</reference>
<protein>
    <submittedName>
        <fullName evidence="1">Uncharacterized protein</fullName>
    </submittedName>
</protein>
<dbReference type="PATRIC" id="fig|1330330.3.peg.1111"/>
<sequence length="348" mass="39034">MILKRFFTVISIFIVVTFCYGDGSVSISTPDFILDPLCVENPASFNNQEFWFEVLRDSPIIITGDYTIYMITTSGDVIVDKFLELQLTHIYHYMDSTYVDEIIIPVHLFPDDGPFYVSSDYEHEKFWLRLFFPYSYLVSEDWCLKYKSAEYRVEIIFTITPEIPPGTDDDFVTYTPGGWGAPPHGDNPGTYLHANFSSAFPGGLIVGTPSFFMRYVLFTSASAITEYLPAGGSPAQIFTTYIDPATYDLDNELVSQLVALTLNVGFDLYDPNFAPSTRNLADLILAYPLTVPPSERYMEGMTVAEILETANLVLSGKSGDYTPSQVNDVVTIINENFDGGTVDNGYLY</sequence>
<keyword evidence="2" id="KW-1185">Reference proteome</keyword>
<dbReference type="STRING" id="1330330.IX53_05525"/>
<evidence type="ECO:0000313" key="2">
    <source>
        <dbReference type="Proteomes" id="UP000035159"/>
    </source>
</evidence>
<proteinExistence type="predicted"/>
<dbReference type="KEGG" id="kpf:IX53_05525"/>
<dbReference type="OrthoDB" id="931963at2"/>